<dbReference type="Gene3D" id="1.10.630.10">
    <property type="entry name" value="Cytochrome P450"/>
    <property type="match status" value="1"/>
</dbReference>
<name>A0A9D5BY17_9LILI</name>
<proteinExistence type="inferred from homology"/>
<dbReference type="SUPFAM" id="SSF48264">
    <property type="entry name" value="Cytochrome P450"/>
    <property type="match status" value="1"/>
</dbReference>
<sequence length="89" mass="10476">MQYLQAVISEAMRLYPPVSVNWTMCQSDDVLHDGTLIKKGMFVVFSAYYIGRMESIWVKDCLEFKLERWLDGEGAFRNESPYRYPVFHA</sequence>
<evidence type="ECO:0000313" key="5">
    <source>
        <dbReference type="EMBL" id="KAJ0962803.1"/>
    </source>
</evidence>
<keyword evidence="2" id="KW-0479">Metal-binding</keyword>
<evidence type="ECO:0000256" key="4">
    <source>
        <dbReference type="ARBA" id="ARBA00023004"/>
    </source>
</evidence>
<reference evidence="5" key="1">
    <citation type="submission" date="2021-03" db="EMBL/GenBank/DDBJ databases">
        <authorList>
            <person name="Li Z."/>
            <person name="Yang C."/>
        </authorList>
    </citation>
    <scope>NUCLEOTIDE SEQUENCE</scope>
    <source>
        <strain evidence="5">Dzin_1.0</strain>
        <tissue evidence="5">Leaf</tissue>
    </source>
</reference>
<dbReference type="GO" id="GO:0016705">
    <property type="term" value="F:oxidoreductase activity, acting on paired donors, with incorporation or reduction of molecular oxygen"/>
    <property type="evidence" value="ECO:0007669"/>
    <property type="project" value="InterPro"/>
</dbReference>
<dbReference type="EMBL" id="JAGGNH010000009">
    <property type="protein sequence ID" value="KAJ0962803.1"/>
    <property type="molecule type" value="Genomic_DNA"/>
</dbReference>
<keyword evidence="4" id="KW-0408">Iron</keyword>
<evidence type="ECO:0000256" key="2">
    <source>
        <dbReference type="ARBA" id="ARBA00022723"/>
    </source>
</evidence>
<accession>A0A9D5BY17</accession>
<keyword evidence="6" id="KW-1185">Reference proteome</keyword>
<keyword evidence="3" id="KW-0560">Oxidoreductase</keyword>
<dbReference type="OrthoDB" id="1470350at2759"/>
<gene>
    <name evidence="5" type="ORF">J5N97_027925</name>
</gene>
<evidence type="ECO:0008006" key="7">
    <source>
        <dbReference type="Google" id="ProtNLM"/>
    </source>
</evidence>
<dbReference type="InterPro" id="IPR036396">
    <property type="entry name" value="Cyt_P450_sf"/>
</dbReference>
<dbReference type="Proteomes" id="UP001085076">
    <property type="component" value="Miscellaneous, Linkage group lg09"/>
</dbReference>
<evidence type="ECO:0000256" key="1">
    <source>
        <dbReference type="ARBA" id="ARBA00010617"/>
    </source>
</evidence>
<dbReference type="InterPro" id="IPR001128">
    <property type="entry name" value="Cyt_P450"/>
</dbReference>
<dbReference type="GO" id="GO:0020037">
    <property type="term" value="F:heme binding"/>
    <property type="evidence" value="ECO:0007669"/>
    <property type="project" value="InterPro"/>
</dbReference>
<dbReference type="GO" id="GO:0005506">
    <property type="term" value="F:iron ion binding"/>
    <property type="evidence" value="ECO:0007669"/>
    <property type="project" value="InterPro"/>
</dbReference>
<protein>
    <recommendedName>
        <fullName evidence="7">Cytochrome P450</fullName>
    </recommendedName>
</protein>
<dbReference type="GO" id="GO:0004497">
    <property type="term" value="F:monooxygenase activity"/>
    <property type="evidence" value="ECO:0007669"/>
    <property type="project" value="InterPro"/>
</dbReference>
<evidence type="ECO:0000313" key="6">
    <source>
        <dbReference type="Proteomes" id="UP001085076"/>
    </source>
</evidence>
<dbReference type="Pfam" id="PF00067">
    <property type="entry name" value="p450"/>
    <property type="match status" value="1"/>
</dbReference>
<evidence type="ECO:0000256" key="3">
    <source>
        <dbReference type="ARBA" id="ARBA00023002"/>
    </source>
</evidence>
<reference evidence="5" key="2">
    <citation type="journal article" date="2022" name="Hortic Res">
        <title>The genome of Dioscorea zingiberensis sheds light on the biosynthesis, origin and evolution of the medicinally important diosgenin saponins.</title>
        <authorList>
            <person name="Li Y."/>
            <person name="Tan C."/>
            <person name="Li Z."/>
            <person name="Guo J."/>
            <person name="Li S."/>
            <person name="Chen X."/>
            <person name="Wang C."/>
            <person name="Dai X."/>
            <person name="Yang H."/>
            <person name="Song W."/>
            <person name="Hou L."/>
            <person name="Xu J."/>
            <person name="Tong Z."/>
            <person name="Xu A."/>
            <person name="Yuan X."/>
            <person name="Wang W."/>
            <person name="Yang Q."/>
            <person name="Chen L."/>
            <person name="Sun Z."/>
            <person name="Wang K."/>
            <person name="Pan B."/>
            <person name="Chen J."/>
            <person name="Bao Y."/>
            <person name="Liu F."/>
            <person name="Qi X."/>
            <person name="Gang D.R."/>
            <person name="Wen J."/>
            <person name="Li J."/>
        </authorList>
    </citation>
    <scope>NUCLEOTIDE SEQUENCE</scope>
    <source>
        <strain evidence="5">Dzin_1.0</strain>
    </source>
</reference>
<dbReference type="AlphaFoldDB" id="A0A9D5BY17"/>
<dbReference type="PANTHER" id="PTHR24296">
    <property type="entry name" value="CYTOCHROME P450"/>
    <property type="match status" value="1"/>
</dbReference>
<organism evidence="5 6">
    <name type="scientific">Dioscorea zingiberensis</name>
    <dbReference type="NCBI Taxonomy" id="325984"/>
    <lineage>
        <taxon>Eukaryota</taxon>
        <taxon>Viridiplantae</taxon>
        <taxon>Streptophyta</taxon>
        <taxon>Embryophyta</taxon>
        <taxon>Tracheophyta</taxon>
        <taxon>Spermatophyta</taxon>
        <taxon>Magnoliopsida</taxon>
        <taxon>Liliopsida</taxon>
        <taxon>Dioscoreales</taxon>
        <taxon>Dioscoreaceae</taxon>
        <taxon>Dioscorea</taxon>
    </lineage>
</organism>
<comment type="similarity">
    <text evidence="1">Belongs to the cytochrome P450 family.</text>
</comment>
<comment type="caution">
    <text evidence="5">The sequence shown here is derived from an EMBL/GenBank/DDBJ whole genome shotgun (WGS) entry which is preliminary data.</text>
</comment>